<evidence type="ECO:0000313" key="6">
    <source>
        <dbReference type="EMBL" id="OQR90238.1"/>
    </source>
</evidence>
<evidence type="ECO:0000256" key="4">
    <source>
        <dbReference type="PROSITE-ProRule" id="PRU00091"/>
    </source>
</evidence>
<feature type="domain" description="FYVE-type" evidence="5">
    <location>
        <begin position="271"/>
        <end position="334"/>
    </location>
</feature>
<keyword evidence="1" id="KW-0479">Metal-binding</keyword>
<gene>
    <name evidence="6" type="ORF">ACHHYP_05689</name>
</gene>
<evidence type="ECO:0000256" key="1">
    <source>
        <dbReference type="ARBA" id="ARBA00022723"/>
    </source>
</evidence>
<name>A0A1V9YWU4_ACHHY</name>
<dbReference type="InterPro" id="IPR023393">
    <property type="entry name" value="START-like_dom_sf"/>
</dbReference>
<dbReference type="Gene3D" id="3.30.40.10">
    <property type="entry name" value="Zinc/RING finger domain, C3HC4 (zinc finger)"/>
    <property type="match status" value="1"/>
</dbReference>
<dbReference type="Pfam" id="PF01363">
    <property type="entry name" value="FYVE"/>
    <property type="match status" value="1"/>
</dbReference>
<dbReference type="CDD" id="cd00065">
    <property type="entry name" value="FYVE_like_SF"/>
    <property type="match status" value="1"/>
</dbReference>
<sequence>MAARQYFGDAPRLTPSETLAYLQLGTSAFDELLLNSKLIGRSGRVFKSSGDTASSEFYFGYASTAINETFAGVRTRYMNLVRHRDEYCRVFSLEDTRVLCVLQSPGVRLGPWHEPSSALVLLRWMARKPTQNCAKAQDFVVLEYIDTIVNTKGERCWGRLWHSVVLPSFPPQYGFERGALVHSGDILVENSTGKTVFGMRLMLYDVASMKSRLPKWVTERIVRRQVRQQYQCHLDRLLWDHVVHDDLHSDETSEVIELGDDDFFMLECTIKYVSTECDLCSKRFGMFRSRFACFECEKTICRRCSIGFNDTLRNRTMTDVKRTRMCVGCYGPTSRRRNTAVSRS</sequence>
<protein>
    <recommendedName>
        <fullName evidence="5">FYVE-type domain-containing protein</fullName>
    </recommendedName>
</protein>
<dbReference type="InterPro" id="IPR013083">
    <property type="entry name" value="Znf_RING/FYVE/PHD"/>
</dbReference>
<evidence type="ECO:0000313" key="7">
    <source>
        <dbReference type="Proteomes" id="UP000243579"/>
    </source>
</evidence>
<evidence type="ECO:0000256" key="2">
    <source>
        <dbReference type="ARBA" id="ARBA00022771"/>
    </source>
</evidence>
<dbReference type="InterPro" id="IPR000306">
    <property type="entry name" value="Znf_FYVE"/>
</dbReference>
<evidence type="ECO:0000256" key="3">
    <source>
        <dbReference type="ARBA" id="ARBA00022833"/>
    </source>
</evidence>
<accession>A0A1V9YWU4</accession>
<evidence type="ECO:0000259" key="5">
    <source>
        <dbReference type="PROSITE" id="PS50178"/>
    </source>
</evidence>
<organism evidence="6 7">
    <name type="scientific">Achlya hypogyna</name>
    <name type="common">Oomycete</name>
    <name type="synonym">Protoachlya hypogyna</name>
    <dbReference type="NCBI Taxonomy" id="1202772"/>
    <lineage>
        <taxon>Eukaryota</taxon>
        <taxon>Sar</taxon>
        <taxon>Stramenopiles</taxon>
        <taxon>Oomycota</taxon>
        <taxon>Saprolegniomycetes</taxon>
        <taxon>Saprolegniales</taxon>
        <taxon>Achlyaceae</taxon>
        <taxon>Achlya</taxon>
    </lineage>
</organism>
<dbReference type="GO" id="GO:0008270">
    <property type="term" value="F:zinc ion binding"/>
    <property type="evidence" value="ECO:0007669"/>
    <property type="project" value="UniProtKB-KW"/>
</dbReference>
<dbReference type="Gene3D" id="3.30.530.20">
    <property type="match status" value="1"/>
</dbReference>
<keyword evidence="2 4" id="KW-0863">Zinc-finger</keyword>
<dbReference type="PANTHER" id="PTHR13510:SF44">
    <property type="entry name" value="RABENOSYN-5"/>
    <property type="match status" value="1"/>
</dbReference>
<dbReference type="Proteomes" id="UP000243579">
    <property type="component" value="Unassembled WGS sequence"/>
</dbReference>
<dbReference type="OrthoDB" id="72370at2759"/>
<dbReference type="InterPro" id="IPR011011">
    <property type="entry name" value="Znf_FYVE_PHD"/>
</dbReference>
<dbReference type="InterPro" id="IPR052727">
    <property type="entry name" value="Rab4/Rab5_effector"/>
</dbReference>
<dbReference type="EMBL" id="JNBR01000651">
    <property type="protein sequence ID" value="OQR90238.1"/>
    <property type="molecule type" value="Genomic_DNA"/>
</dbReference>
<keyword evidence="7" id="KW-1185">Reference proteome</keyword>
<keyword evidence="3" id="KW-0862">Zinc</keyword>
<dbReference type="PROSITE" id="PS50178">
    <property type="entry name" value="ZF_FYVE"/>
    <property type="match status" value="1"/>
</dbReference>
<comment type="caution">
    <text evidence="6">The sequence shown here is derived from an EMBL/GenBank/DDBJ whole genome shotgun (WGS) entry which is preliminary data.</text>
</comment>
<dbReference type="SUPFAM" id="SSF55961">
    <property type="entry name" value="Bet v1-like"/>
    <property type="match status" value="1"/>
</dbReference>
<reference evidence="6 7" key="1">
    <citation type="journal article" date="2014" name="Genome Biol. Evol.">
        <title>The secreted proteins of Achlya hypogyna and Thraustotheca clavata identify the ancestral oomycete secretome and reveal gene acquisitions by horizontal gene transfer.</title>
        <authorList>
            <person name="Misner I."/>
            <person name="Blouin N."/>
            <person name="Leonard G."/>
            <person name="Richards T.A."/>
            <person name="Lane C.E."/>
        </authorList>
    </citation>
    <scope>NUCLEOTIDE SEQUENCE [LARGE SCALE GENOMIC DNA]</scope>
    <source>
        <strain evidence="6 7">ATCC 48635</strain>
    </source>
</reference>
<dbReference type="PANTHER" id="PTHR13510">
    <property type="entry name" value="FYVE-FINGER-CONTAINING RAB5 EFFECTOR PROTEIN RABENOSYN-5-RELATED"/>
    <property type="match status" value="1"/>
</dbReference>
<dbReference type="InterPro" id="IPR017455">
    <property type="entry name" value="Znf_FYVE-rel"/>
</dbReference>
<proteinExistence type="predicted"/>
<dbReference type="AlphaFoldDB" id="A0A1V9YWU4"/>
<dbReference type="SUPFAM" id="SSF57903">
    <property type="entry name" value="FYVE/PHD zinc finger"/>
    <property type="match status" value="1"/>
</dbReference>